<feature type="binding site" evidence="17">
    <location>
        <position position="91"/>
    </location>
    <ligand>
        <name>Ca(2+)</name>
        <dbReference type="ChEBI" id="CHEBI:29108"/>
        <label>1</label>
    </ligand>
</feature>
<feature type="binding site" evidence="17">
    <location>
        <position position="70"/>
    </location>
    <ligand>
        <name>Ca(2+)</name>
        <dbReference type="ChEBI" id="CHEBI:29108"/>
        <label>1</label>
    </ligand>
</feature>
<keyword evidence="8 20" id="KW-0732">Signal</keyword>
<feature type="binding site" evidence="17">
    <location>
        <position position="75"/>
    </location>
    <ligand>
        <name>Ca(2+)</name>
        <dbReference type="ChEBI" id="CHEBI:29108"/>
        <label>1</label>
    </ligand>
</feature>
<comment type="similarity">
    <text evidence="3">Belongs to the peroxidase family. Ascorbate peroxidase subfamily.</text>
</comment>
<feature type="disulfide bond" evidence="19">
    <location>
        <begin position="123"/>
        <end position="333"/>
    </location>
</feature>
<evidence type="ECO:0000256" key="10">
    <source>
        <dbReference type="ARBA" id="ARBA00023002"/>
    </source>
</evidence>
<keyword evidence="11 17" id="KW-0408">Iron</keyword>
<evidence type="ECO:0000256" key="1">
    <source>
        <dbReference type="ARBA" id="ARBA00000189"/>
    </source>
</evidence>
<dbReference type="GO" id="GO:0046872">
    <property type="term" value="F:metal ion binding"/>
    <property type="evidence" value="ECO:0007669"/>
    <property type="project" value="UniProtKB-UniRule"/>
</dbReference>
<dbReference type="GO" id="GO:0005576">
    <property type="term" value="C:extracellular region"/>
    <property type="evidence" value="ECO:0007669"/>
    <property type="project" value="UniProtKB-SubCell"/>
</dbReference>
<feature type="binding site" evidence="17">
    <location>
        <position position="77"/>
    </location>
    <ligand>
        <name>Ca(2+)</name>
        <dbReference type="ChEBI" id="CHEBI:29108"/>
        <label>1</label>
    </ligand>
</feature>
<feature type="chain" id="PRO_5033114095" description="Peroxidase" evidence="20">
    <location>
        <begin position="29"/>
        <end position="337"/>
    </location>
</feature>
<feature type="binding site" evidence="17">
    <location>
        <position position="79"/>
    </location>
    <ligand>
        <name>Ca(2+)</name>
        <dbReference type="ChEBI" id="CHEBI:29108"/>
        <label>1</label>
    </ligand>
</feature>
<dbReference type="GO" id="GO:0020037">
    <property type="term" value="F:heme binding"/>
    <property type="evidence" value="ECO:0007669"/>
    <property type="project" value="UniProtKB-UniRule"/>
</dbReference>
<feature type="active site" description="Proton acceptor" evidence="15">
    <location>
        <position position="69"/>
    </location>
</feature>
<feature type="signal peptide" evidence="20">
    <location>
        <begin position="1"/>
        <end position="28"/>
    </location>
</feature>
<reference evidence="22" key="1">
    <citation type="submission" date="2020-01" db="EMBL/GenBank/DDBJ databases">
        <title>Genome sequence of Kobresia littledalei, the first chromosome-level genome in the family Cyperaceae.</title>
        <authorList>
            <person name="Qu G."/>
        </authorList>
    </citation>
    <scope>NUCLEOTIDE SEQUENCE</scope>
    <source>
        <strain evidence="22">C.B.Clarke</strain>
        <tissue evidence="22">Leaf</tissue>
    </source>
</reference>
<keyword evidence="23" id="KW-1185">Reference proteome</keyword>
<keyword evidence="5 20" id="KW-0575">Peroxidase</keyword>
<feature type="binding site" evidence="17">
    <location>
        <position position="73"/>
    </location>
    <ligand>
        <name>Ca(2+)</name>
        <dbReference type="ChEBI" id="CHEBI:29108"/>
        <label>1</label>
    </ligand>
</feature>
<dbReference type="PANTHER" id="PTHR31235">
    <property type="entry name" value="PEROXIDASE 25-RELATED"/>
    <property type="match status" value="1"/>
</dbReference>
<comment type="cofactor">
    <cofactor evidence="17 20">
        <name>heme b</name>
        <dbReference type="ChEBI" id="CHEBI:60344"/>
    </cofactor>
    <text evidence="17 20">Binds 1 heme b (iron(II)-protoporphyrin IX) group per subunit.</text>
</comment>
<dbReference type="InterPro" id="IPR019794">
    <property type="entry name" value="Peroxidases_AS"/>
</dbReference>
<comment type="catalytic activity">
    <reaction evidence="1 20">
        <text>2 a phenolic donor + H2O2 = 2 a phenolic radical donor + 2 H2O</text>
        <dbReference type="Rhea" id="RHEA:56136"/>
        <dbReference type="ChEBI" id="CHEBI:15377"/>
        <dbReference type="ChEBI" id="CHEBI:16240"/>
        <dbReference type="ChEBI" id="CHEBI:139520"/>
        <dbReference type="ChEBI" id="CHEBI:139521"/>
        <dbReference type="EC" id="1.11.1.7"/>
    </reaction>
</comment>
<dbReference type="Gene3D" id="1.10.520.10">
    <property type="match status" value="1"/>
</dbReference>
<feature type="site" description="Transition state stabilizer" evidence="18">
    <location>
        <position position="65"/>
    </location>
</feature>
<evidence type="ECO:0000256" key="4">
    <source>
        <dbReference type="ARBA" id="ARBA00022525"/>
    </source>
</evidence>
<dbReference type="FunFam" id="1.10.420.10:FF:000008">
    <property type="entry name" value="Peroxidase"/>
    <property type="match status" value="1"/>
</dbReference>
<dbReference type="Gene3D" id="1.10.420.10">
    <property type="entry name" value="Peroxidase, domain 2"/>
    <property type="match status" value="1"/>
</dbReference>
<dbReference type="FunFam" id="1.10.520.10:FF:000001">
    <property type="entry name" value="Peroxidase"/>
    <property type="match status" value="1"/>
</dbReference>
<dbReference type="PRINTS" id="PR00458">
    <property type="entry name" value="PEROXIDASE"/>
</dbReference>
<dbReference type="InterPro" id="IPR000823">
    <property type="entry name" value="Peroxidase_pln"/>
</dbReference>
<dbReference type="OrthoDB" id="2113341at2759"/>
<evidence type="ECO:0000256" key="3">
    <source>
        <dbReference type="ARBA" id="ARBA00006873"/>
    </source>
</evidence>
<keyword evidence="9 17" id="KW-0106">Calcium</keyword>
<feature type="binding site" evidence="17">
    <location>
        <position position="265"/>
    </location>
    <ligand>
        <name>Ca(2+)</name>
        <dbReference type="ChEBI" id="CHEBI:29108"/>
        <label>2</label>
    </ligand>
</feature>
<organism evidence="22 23">
    <name type="scientific">Carex littledalei</name>
    <dbReference type="NCBI Taxonomy" id="544730"/>
    <lineage>
        <taxon>Eukaryota</taxon>
        <taxon>Viridiplantae</taxon>
        <taxon>Streptophyta</taxon>
        <taxon>Embryophyta</taxon>
        <taxon>Tracheophyta</taxon>
        <taxon>Spermatophyta</taxon>
        <taxon>Magnoliopsida</taxon>
        <taxon>Liliopsida</taxon>
        <taxon>Poales</taxon>
        <taxon>Cyperaceae</taxon>
        <taxon>Cyperoideae</taxon>
        <taxon>Cariceae</taxon>
        <taxon>Carex</taxon>
        <taxon>Carex subgen. Euthyceras</taxon>
    </lineage>
</organism>
<feature type="disulfide bond" evidence="19">
    <location>
        <begin position="213"/>
        <end position="245"/>
    </location>
</feature>
<keyword evidence="7 17" id="KW-0479">Metal-binding</keyword>
<evidence type="ECO:0000256" key="13">
    <source>
        <dbReference type="ARBA" id="ARBA00023180"/>
    </source>
</evidence>
<evidence type="ECO:0000313" key="23">
    <source>
        <dbReference type="Proteomes" id="UP000623129"/>
    </source>
</evidence>
<evidence type="ECO:0000256" key="2">
    <source>
        <dbReference type="ARBA" id="ARBA00002322"/>
    </source>
</evidence>
<keyword evidence="13" id="KW-0325">Glycoprotein</keyword>
<comment type="subcellular location">
    <subcellularLocation>
        <location evidence="20">Secreted</location>
    </subcellularLocation>
</comment>
<dbReference type="InterPro" id="IPR033905">
    <property type="entry name" value="Secretory_peroxidase"/>
</dbReference>
<keyword evidence="6 20" id="KW-0349">Heme</keyword>
<dbReference type="GO" id="GO:0042744">
    <property type="term" value="P:hydrogen peroxide catabolic process"/>
    <property type="evidence" value="ECO:0007669"/>
    <property type="project" value="UniProtKB-KW"/>
</dbReference>
<comment type="similarity">
    <text evidence="20">Belongs to the peroxidase family. Classical plant (class III) peroxidase subfamily.</text>
</comment>
<sequence length="337" mass="37305">MGKRLPSSPFLSLALAFFFLFLAKSSDALQVGFYNKTCPDVERIVRKTVIAFYKNDATITAPLLRLHFHDCFVEGCDGSVLLNSTATNRAEKDAKPNLSLDGFYVIDTAKAELEAKCPGVVSCADILALAARDAVSLATNLVSSGRWSKDYNMYQVETGRRDGNVSSESNALNNLPSSFWGIYKLKRNFASKGLSLKDLAVLSAAHAIGNSHCKSFAKRMYNYTGKGDMDPLMEKSYANKLKKQCTATDTIRVVEMVPGSSTTFDPTYFKLVIDKKALFHSDEALLRSQVTRDYVFSHVNNNTGFFHDFGVSMVKMGRNQVLEGQMGEIRKICAVRN</sequence>
<dbReference type="InterPro" id="IPR002016">
    <property type="entry name" value="Haem_peroxidase"/>
</dbReference>
<dbReference type="Proteomes" id="UP000623129">
    <property type="component" value="Unassembled WGS sequence"/>
</dbReference>
<evidence type="ECO:0000259" key="21">
    <source>
        <dbReference type="PROSITE" id="PS50873"/>
    </source>
</evidence>
<evidence type="ECO:0000256" key="6">
    <source>
        <dbReference type="ARBA" id="ARBA00022617"/>
    </source>
</evidence>
<evidence type="ECO:0000256" key="9">
    <source>
        <dbReference type="ARBA" id="ARBA00022837"/>
    </source>
</evidence>
<feature type="binding site" description="axial binding residue" evidence="17">
    <location>
        <position position="206"/>
    </location>
    <ligand>
        <name>heme b</name>
        <dbReference type="ChEBI" id="CHEBI:60344"/>
    </ligand>
    <ligandPart>
        <name>Fe</name>
        <dbReference type="ChEBI" id="CHEBI:18248"/>
    </ligandPart>
</feature>
<comment type="caution">
    <text evidence="22">The sequence shown here is derived from an EMBL/GenBank/DDBJ whole genome shotgun (WGS) entry which is preliminary data.</text>
</comment>
<feature type="domain" description="Plant heme peroxidase family profile" evidence="21">
    <location>
        <begin position="28"/>
        <end position="337"/>
    </location>
</feature>
<feature type="disulfide bond" evidence="19">
    <location>
        <begin position="71"/>
        <end position="76"/>
    </location>
</feature>
<comment type="cofactor">
    <cofactor evidence="17 20">
        <name>Ca(2+)</name>
        <dbReference type="ChEBI" id="CHEBI:29108"/>
    </cofactor>
    <text evidence="17 20">Binds 2 calcium ions per subunit.</text>
</comment>
<keyword evidence="14 20" id="KW-0376">Hydrogen peroxide</keyword>
<evidence type="ECO:0000256" key="16">
    <source>
        <dbReference type="PIRSR" id="PIRSR600823-2"/>
    </source>
</evidence>
<dbReference type="PROSITE" id="PS00435">
    <property type="entry name" value="PEROXIDASE_1"/>
    <property type="match status" value="1"/>
</dbReference>
<dbReference type="CDD" id="cd00693">
    <property type="entry name" value="secretory_peroxidase"/>
    <property type="match status" value="1"/>
</dbReference>
<feature type="disulfide bond" evidence="19">
    <location>
        <begin position="38"/>
        <end position="117"/>
    </location>
</feature>
<name>A0A833RC70_9POAL</name>
<evidence type="ECO:0000256" key="8">
    <source>
        <dbReference type="ARBA" id="ARBA00022729"/>
    </source>
</evidence>
<evidence type="ECO:0000256" key="20">
    <source>
        <dbReference type="RuleBase" id="RU362060"/>
    </source>
</evidence>
<evidence type="ECO:0000256" key="5">
    <source>
        <dbReference type="ARBA" id="ARBA00022559"/>
    </source>
</evidence>
<evidence type="ECO:0000313" key="22">
    <source>
        <dbReference type="EMBL" id="KAF3332959.1"/>
    </source>
</evidence>
<evidence type="ECO:0000256" key="15">
    <source>
        <dbReference type="PIRSR" id="PIRSR600823-1"/>
    </source>
</evidence>
<evidence type="ECO:0000256" key="18">
    <source>
        <dbReference type="PIRSR" id="PIRSR600823-4"/>
    </source>
</evidence>
<dbReference type="EC" id="1.11.1.7" evidence="20"/>
<dbReference type="PROSITE" id="PS00436">
    <property type="entry name" value="PEROXIDASE_2"/>
    <property type="match status" value="1"/>
</dbReference>
<dbReference type="SUPFAM" id="SSF48113">
    <property type="entry name" value="Heme-dependent peroxidases"/>
    <property type="match status" value="1"/>
</dbReference>
<dbReference type="GO" id="GO:0006979">
    <property type="term" value="P:response to oxidative stress"/>
    <property type="evidence" value="ECO:0007669"/>
    <property type="project" value="UniProtKB-UniRule"/>
</dbReference>
<feature type="binding site" evidence="16">
    <location>
        <position position="176"/>
    </location>
    <ligand>
        <name>substrate</name>
    </ligand>
</feature>
<dbReference type="Pfam" id="PF00141">
    <property type="entry name" value="peroxidase"/>
    <property type="match status" value="1"/>
</dbReference>
<dbReference type="GO" id="GO:0140825">
    <property type="term" value="F:lactoperoxidase activity"/>
    <property type="evidence" value="ECO:0007669"/>
    <property type="project" value="UniProtKB-EC"/>
</dbReference>
<dbReference type="EMBL" id="SWLB01000011">
    <property type="protein sequence ID" value="KAF3332959.1"/>
    <property type="molecule type" value="Genomic_DNA"/>
</dbReference>
<evidence type="ECO:0000256" key="14">
    <source>
        <dbReference type="ARBA" id="ARBA00023324"/>
    </source>
</evidence>
<evidence type="ECO:0000256" key="12">
    <source>
        <dbReference type="ARBA" id="ARBA00023157"/>
    </source>
</evidence>
<dbReference type="InterPro" id="IPR019793">
    <property type="entry name" value="Peroxidases_heam-ligand_BS"/>
</dbReference>
<gene>
    <name evidence="22" type="ORF">FCM35_KLT02536</name>
</gene>
<evidence type="ECO:0000256" key="17">
    <source>
        <dbReference type="PIRSR" id="PIRSR600823-3"/>
    </source>
</evidence>
<protein>
    <recommendedName>
        <fullName evidence="20">Peroxidase</fullName>
        <ecNumber evidence="20">1.11.1.7</ecNumber>
    </recommendedName>
</protein>
<comment type="function">
    <text evidence="2">Removal of H(2)O(2), oxidation of toxic reductants, biosynthesis and degradation of lignin, suberization, auxin catabolism, response to environmental stresses such as wounding, pathogen attack and oxidative stress. These functions might be dependent on each isozyme/isoform in each plant tissue.</text>
</comment>
<dbReference type="PROSITE" id="PS50873">
    <property type="entry name" value="PEROXIDASE_4"/>
    <property type="match status" value="1"/>
</dbReference>
<keyword evidence="12 19" id="KW-1015">Disulfide bond</keyword>
<evidence type="ECO:0000256" key="11">
    <source>
        <dbReference type="ARBA" id="ARBA00023004"/>
    </source>
</evidence>
<dbReference type="InterPro" id="IPR010255">
    <property type="entry name" value="Haem_peroxidase_sf"/>
</dbReference>
<evidence type="ECO:0000256" key="19">
    <source>
        <dbReference type="PIRSR" id="PIRSR600823-5"/>
    </source>
</evidence>
<evidence type="ECO:0000256" key="7">
    <source>
        <dbReference type="ARBA" id="ARBA00022723"/>
    </source>
</evidence>
<keyword evidence="10 20" id="KW-0560">Oxidoreductase</keyword>
<dbReference type="PRINTS" id="PR00461">
    <property type="entry name" value="PLPEROXIDASE"/>
</dbReference>
<accession>A0A833RC70</accession>
<dbReference type="AlphaFoldDB" id="A0A833RC70"/>
<proteinExistence type="inferred from homology"/>
<keyword evidence="4 20" id="KW-0964">Secreted</keyword>